<dbReference type="AlphaFoldDB" id="L0DPL1"/>
<evidence type="ECO:0000313" key="10">
    <source>
        <dbReference type="Proteomes" id="UP000010798"/>
    </source>
</evidence>
<proteinExistence type="predicted"/>
<dbReference type="HOGENOM" id="CLU_025132_0_0_0"/>
<feature type="transmembrane region" description="Helical" evidence="8">
    <location>
        <begin position="235"/>
        <end position="257"/>
    </location>
</feature>
<keyword evidence="10" id="KW-1185">Reference proteome</keyword>
<evidence type="ECO:0000256" key="2">
    <source>
        <dbReference type="ARBA" id="ARBA00022475"/>
    </source>
</evidence>
<feature type="transmembrane region" description="Helical" evidence="8">
    <location>
        <begin position="403"/>
        <end position="422"/>
    </location>
</feature>
<dbReference type="GO" id="GO:0009103">
    <property type="term" value="P:lipopolysaccharide biosynthetic process"/>
    <property type="evidence" value="ECO:0007669"/>
    <property type="project" value="UniProtKB-ARBA"/>
</dbReference>
<evidence type="ECO:0000256" key="5">
    <source>
        <dbReference type="ARBA" id="ARBA00022692"/>
    </source>
</evidence>
<accession>L0DPL1</accession>
<organism evidence="9 10">
    <name type="scientific">Singulisphaera acidiphila (strain ATCC BAA-1392 / DSM 18658 / VKM B-2454 / MOB10)</name>
    <dbReference type="NCBI Taxonomy" id="886293"/>
    <lineage>
        <taxon>Bacteria</taxon>
        <taxon>Pseudomonadati</taxon>
        <taxon>Planctomycetota</taxon>
        <taxon>Planctomycetia</taxon>
        <taxon>Isosphaerales</taxon>
        <taxon>Isosphaeraceae</taxon>
        <taxon>Singulisphaera</taxon>
    </lineage>
</organism>
<feature type="transmembrane region" description="Helical" evidence="8">
    <location>
        <begin position="199"/>
        <end position="223"/>
    </location>
</feature>
<dbReference type="GO" id="GO:0005886">
    <property type="term" value="C:plasma membrane"/>
    <property type="evidence" value="ECO:0007669"/>
    <property type="project" value="UniProtKB-SubCell"/>
</dbReference>
<gene>
    <name evidence="9" type="ordered locus">Sinac_7267</name>
</gene>
<sequence length="590" mass="65373">MSTAAANPANANNGRRTGWLVAAALSLHACMLAFEAWHLSPTCLEAAHLASGLSHWKLGRYELYCVNPPLVRMVAAVPVSLVGCRLNWGSYETGPGTRPEYPVGRDFVAVNGVHTLDLITLARWACIPFSLIGGYTCFRWARDLYGVPSGFSALLIWCTFPEVLAHGALITPDAAASSLGVAAAYGYWRWLRSPNWPRVFIAGLLLGLTELSKTSWLFLFGLWPMIWVVSRGRRPVIQLVSILALGLYVLNLGYGFTGTFQQLAKYRFVSATLNGITTPKVNPSHHEVGNRFAGSWLGAVRVPLPKDYVIGLDLQKRDFENYQDPSYLRGEIRDRGWWYYYLYGLGVKVPLGIWLIAMLAGLPSPRRGTWGPDMASGLVLLAPPLILFALVSSQTRFSIHFRYVLPVFPFAFVWMSQVATKFQTGPRFARRMAVAALAWSILSSLWVFPHSLSYFNELAGGAFGGNAHMLVSSVDWGQDLSDLHRWVRSHTEARPLWIAYYGGFDPSLVGLDFPPPPACDRNGGCLPKPGWYAVSVNLLRGLPHDGYPQGAFRHFLRFKPVATAGYSIYIYYIPPETDGTDTVPDNPPPQ</sequence>
<dbReference type="PANTHER" id="PTHR33908:SF11">
    <property type="entry name" value="MEMBRANE PROTEIN"/>
    <property type="match status" value="1"/>
</dbReference>
<evidence type="ECO:0000256" key="4">
    <source>
        <dbReference type="ARBA" id="ARBA00022679"/>
    </source>
</evidence>
<evidence type="ECO:0000256" key="6">
    <source>
        <dbReference type="ARBA" id="ARBA00022989"/>
    </source>
</evidence>
<keyword evidence="6 8" id="KW-1133">Transmembrane helix</keyword>
<dbReference type="OrthoDB" id="224989at2"/>
<evidence type="ECO:0000313" key="9">
    <source>
        <dbReference type="EMBL" id="AGA31309.1"/>
    </source>
</evidence>
<dbReference type="Proteomes" id="UP000010798">
    <property type="component" value="Chromosome"/>
</dbReference>
<keyword evidence="5 8" id="KW-0812">Transmembrane</keyword>
<keyword evidence="4 9" id="KW-0808">Transferase</keyword>
<reference evidence="9 10" key="1">
    <citation type="submission" date="2012-02" db="EMBL/GenBank/DDBJ databases">
        <title>Complete sequence of chromosome of Singulisphaera acidiphila DSM 18658.</title>
        <authorList>
            <consortium name="US DOE Joint Genome Institute (JGI-PGF)"/>
            <person name="Lucas S."/>
            <person name="Copeland A."/>
            <person name="Lapidus A."/>
            <person name="Glavina del Rio T."/>
            <person name="Dalin E."/>
            <person name="Tice H."/>
            <person name="Bruce D."/>
            <person name="Goodwin L."/>
            <person name="Pitluck S."/>
            <person name="Peters L."/>
            <person name="Ovchinnikova G."/>
            <person name="Chertkov O."/>
            <person name="Kyrpides N."/>
            <person name="Mavromatis K."/>
            <person name="Ivanova N."/>
            <person name="Brettin T."/>
            <person name="Detter J.C."/>
            <person name="Han C."/>
            <person name="Larimer F."/>
            <person name="Land M."/>
            <person name="Hauser L."/>
            <person name="Markowitz V."/>
            <person name="Cheng J.-F."/>
            <person name="Hugenholtz P."/>
            <person name="Woyke T."/>
            <person name="Wu D."/>
            <person name="Tindall B."/>
            <person name="Pomrenke H."/>
            <person name="Brambilla E."/>
            <person name="Klenk H.-P."/>
            <person name="Eisen J.A."/>
        </authorList>
    </citation>
    <scope>NUCLEOTIDE SEQUENCE [LARGE SCALE GENOMIC DNA]</scope>
    <source>
        <strain evidence="10">ATCC BAA-1392 / DSM 18658 / VKM B-2454 / MOB10</strain>
    </source>
</reference>
<evidence type="ECO:0000256" key="3">
    <source>
        <dbReference type="ARBA" id="ARBA00022676"/>
    </source>
</evidence>
<keyword evidence="2" id="KW-1003">Cell membrane</keyword>
<evidence type="ECO:0000256" key="1">
    <source>
        <dbReference type="ARBA" id="ARBA00004651"/>
    </source>
</evidence>
<feature type="transmembrane region" description="Helical" evidence="8">
    <location>
        <begin position="374"/>
        <end position="391"/>
    </location>
</feature>
<dbReference type="InterPro" id="IPR050297">
    <property type="entry name" value="LipidA_mod_glycosyltrf_83"/>
</dbReference>
<dbReference type="GO" id="GO:0016763">
    <property type="term" value="F:pentosyltransferase activity"/>
    <property type="evidence" value="ECO:0007669"/>
    <property type="project" value="TreeGrafter"/>
</dbReference>
<feature type="transmembrane region" description="Helical" evidence="8">
    <location>
        <begin position="338"/>
        <end position="362"/>
    </location>
</feature>
<dbReference type="PANTHER" id="PTHR33908">
    <property type="entry name" value="MANNOSYLTRANSFERASE YKCB-RELATED"/>
    <property type="match status" value="1"/>
</dbReference>
<name>L0DPL1_SINAD</name>
<dbReference type="eggNOG" id="COG1807">
    <property type="taxonomic scope" value="Bacteria"/>
</dbReference>
<protein>
    <submittedName>
        <fullName evidence="9">PMT family glycosyltransferase, 4-amino-4-deoxy-L-arabinose transferase</fullName>
    </submittedName>
</protein>
<comment type="subcellular location">
    <subcellularLocation>
        <location evidence="1">Cell membrane</location>
        <topology evidence="1">Multi-pass membrane protein</topology>
    </subcellularLocation>
</comment>
<dbReference type="KEGG" id="saci:Sinac_7267"/>
<dbReference type="RefSeq" id="WP_015250378.1">
    <property type="nucleotide sequence ID" value="NC_019892.1"/>
</dbReference>
<evidence type="ECO:0000256" key="7">
    <source>
        <dbReference type="ARBA" id="ARBA00023136"/>
    </source>
</evidence>
<dbReference type="EMBL" id="CP003364">
    <property type="protein sequence ID" value="AGA31309.1"/>
    <property type="molecule type" value="Genomic_DNA"/>
</dbReference>
<keyword evidence="3" id="KW-0328">Glycosyltransferase</keyword>
<keyword evidence="7 8" id="KW-0472">Membrane</keyword>
<dbReference type="STRING" id="886293.Sinac_7267"/>
<evidence type="ECO:0000256" key="8">
    <source>
        <dbReference type="SAM" id="Phobius"/>
    </source>
</evidence>